<dbReference type="InterPro" id="IPR015063">
    <property type="entry name" value="USP8_dimer"/>
</dbReference>
<dbReference type="SUPFAM" id="SSF140856">
    <property type="entry name" value="USP8 N-terminal domain-like"/>
    <property type="match status" value="1"/>
</dbReference>
<evidence type="ECO:0000256" key="3">
    <source>
        <dbReference type="ARBA" id="ARBA00012759"/>
    </source>
</evidence>
<dbReference type="GO" id="GO:0006508">
    <property type="term" value="P:proteolysis"/>
    <property type="evidence" value="ECO:0007669"/>
    <property type="project" value="UniProtKB-KW"/>
</dbReference>
<dbReference type="InterPro" id="IPR038765">
    <property type="entry name" value="Papain-like_cys_pep_sf"/>
</dbReference>
<organism evidence="10 11">
    <name type="scientific">Filobasidium floriforme</name>
    <dbReference type="NCBI Taxonomy" id="5210"/>
    <lineage>
        <taxon>Eukaryota</taxon>
        <taxon>Fungi</taxon>
        <taxon>Dikarya</taxon>
        <taxon>Basidiomycota</taxon>
        <taxon>Agaricomycotina</taxon>
        <taxon>Tremellomycetes</taxon>
        <taxon>Filobasidiales</taxon>
        <taxon>Filobasidiaceae</taxon>
        <taxon>Filobasidium</taxon>
    </lineage>
</organism>
<comment type="catalytic activity">
    <reaction evidence="1">
        <text>Thiol-dependent hydrolysis of ester, thioester, amide, peptide and isopeptide bonds formed by the C-terminal Gly of ubiquitin (a 76-residue protein attached to proteins as an intracellular targeting signal).</text>
        <dbReference type="EC" id="3.4.19.12"/>
    </reaction>
</comment>
<feature type="compositionally biased region" description="Polar residues" evidence="8">
    <location>
        <begin position="192"/>
        <end position="201"/>
    </location>
</feature>
<dbReference type="EC" id="3.4.19.12" evidence="3"/>
<dbReference type="SUPFAM" id="SSF54001">
    <property type="entry name" value="Cysteine proteinases"/>
    <property type="match status" value="1"/>
</dbReference>
<comment type="caution">
    <text evidence="10">The sequence shown here is derived from an EMBL/GenBank/DDBJ whole genome shotgun (WGS) entry which is preliminary data.</text>
</comment>
<comment type="similarity">
    <text evidence="2">Belongs to the peptidase C19 family.</text>
</comment>
<dbReference type="GO" id="GO:0004843">
    <property type="term" value="F:cysteine-type deubiquitinase activity"/>
    <property type="evidence" value="ECO:0007669"/>
    <property type="project" value="UniProtKB-EC"/>
</dbReference>
<dbReference type="AlphaFoldDB" id="A0A8K0JSW0"/>
<protein>
    <recommendedName>
        <fullName evidence="3">ubiquitinyl hydrolase 1</fullName>
        <ecNumber evidence="3">3.4.19.12</ecNumber>
    </recommendedName>
</protein>
<evidence type="ECO:0000256" key="2">
    <source>
        <dbReference type="ARBA" id="ARBA00009085"/>
    </source>
</evidence>
<feature type="region of interest" description="Disordered" evidence="8">
    <location>
        <begin position="758"/>
        <end position="867"/>
    </location>
</feature>
<dbReference type="InterPro" id="IPR028889">
    <property type="entry name" value="USP"/>
</dbReference>
<dbReference type="Gene3D" id="1.20.58.80">
    <property type="entry name" value="Phosphotransferase system, lactose/cellobiose-type IIA subunit"/>
    <property type="match status" value="1"/>
</dbReference>
<gene>
    <name evidence="10" type="ORF">FFLO_00203</name>
</gene>
<feature type="region of interest" description="Disordered" evidence="8">
    <location>
        <begin position="120"/>
        <end position="149"/>
    </location>
</feature>
<name>A0A8K0JSW0_9TREE</name>
<keyword evidence="4" id="KW-0645">Protease</keyword>
<evidence type="ECO:0000256" key="4">
    <source>
        <dbReference type="ARBA" id="ARBA00022670"/>
    </source>
</evidence>
<dbReference type="Pfam" id="PF00443">
    <property type="entry name" value="UCH"/>
    <property type="match status" value="1"/>
</dbReference>
<dbReference type="PANTHER" id="PTHR21646:SF95">
    <property type="entry name" value="UBIQUITIN CARBOXYL-TERMINAL HYDROLASE 4-RELATED"/>
    <property type="match status" value="1"/>
</dbReference>
<dbReference type="InterPro" id="IPR036873">
    <property type="entry name" value="Rhodanese-like_dom_sf"/>
</dbReference>
<feature type="compositionally biased region" description="Basic and acidic residues" evidence="8">
    <location>
        <begin position="272"/>
        <end position="287"/>
    </location>
</feature>
<feature type="compositionally biased region" description="Polar residues" evidence="8">
    <location>
        <begin position="475"/>
        <end position="484"/>
    </location>
</feature>
<evidence type="ECO:0000256" key="8">
    <source>
        <dbReference type="SAM" id="MobiDB-lite"/>
    </source>
</evidence>
<dbReference type="PROSITE" id="PS00973">
    <property type="entry name" value="USP_2"/>
    <property type="match status" value="1"/>
</dbReference>
<evidence type="ECO:0000256" key="5">
    <source>
        <dbReference type="ARBA" id="ARBA00022786"/>
    </source>
</evidence>
<dbReference type="SUPFAM" id="SSF52821">
    <property type="entry name" value="Rhodanese/Cell cycle control phosphatase"/>
    <property type="match status" value="1"/>
</dbReference>
<evidence type="ECO:0000259" key="9">
    <source>
        <dbReference type="PROSITE" id="PS50235"/>
    </source>
</evidence>
<feature type="region of interest" description="Disordered" evidence="8">
    <location>
        <begin position="681"/>
        <end position="733"/>
    </location>
</feature>
<dbReference type="Gene3D" id="3.40.250.10">
    <property type="entry name" value="Rhodanese-like domain"/>
    <property type="match status" value="1"/>
</dbReference>
<dbReference type="GO" id="GO:0016579">
    <property type="term" value="P:protein deubiquitination"/>
    <property type="evidence" value="ECO:0007669"/>
    <property type="project" value="InterPro"/>
</dbReference>
<dbReference type="CDD" id="cd02674">
    <property type="entry name" value="Peptidase_C19R"/>
    <property type="match status" value="1"/>
</dbReference>
<evidence type="ECO:0000256" key="7">
    <source>
        <dbReference type="ARBA" id="ARBA00022807"/>
    </source>
</evidence>
<dbReference type="Gene3D" id="3.90.70.10">
    <property type="entry name" value="Cysteine proteinases"/>
    <property type="match status" value="1"/>
</dbReference>
<feature type="compositionally biased region" description="Polar residues" evidence="8">
    <location>
        <begin position="236"/>
        <end position="252"/>
    </location>
</feature>
<feature type="region of interest" description="Disordered" evidence="8">
    <location>
        <begin position="161"/>
        <end position="376"/>
    </location>
</feature>
<reference evidence="10" key="1">
    <citation type="submission" date="2020-04" db="EMBL/GenBank/DDBJ databases">
        <title>Analysis of mating type loci in Filobasidium floriforme.</title>
        <authorList>
            <person name="Nowrousian M."/>
        </authorList>
    </citation>
    <scope>NUCLEOTIDE SEQUENCE</scope>
    <source>
        <strain evidence="10">CBS 6242</strain>
    </source>
</reference>
<dbReference type="OrthoDB" id="292964at2759"/>
<feature type="region of interest" description="Disordered" evidence="8">
    <location>
        <begin position="388"/>
        <end position="520"/>
    </location>
</feature>
<dbReference type="PANTHER" id="PTHR21646">
    <property type="entry name" value="UBIQUITIN CARBOXYL-TERMINAL HYDROLASE"/>
    <property type="match status" value="1"/>
</dbReference>
<evidence type="ECO:0000256" key="1">
    <source>
        <dbReference type="ARBA" id="ARBA00000707"/>
    </source>
</evidence>
<feature type="compositionally biased region" description="Basic and acidic residues" evidence="8">
    <location>
        <begin position="412"/>
        <end position="422"/>
    </location>
</feature>
<keyword evidence="5" id="KW-0833">Ubl conjugation pathway</keyword>
<accession>A0A8K0JSW0</accession>
<dbReference type="PROSITE" id="PS00972">
    <property type="entry name" value="USP_1"/>
    <property type="match status" value="1"/>
</dbReference>
<feature type="compositionally biased region" description="Polar residues" evidence="8">
    <location>
        <begin position="260"/>
        <end position="271"/>
    </location>
</feature>
<dbReference type="InterPro" id="IPR018200">
    <property type="entry name" value="USP_CS"/>
</dbReference>
<feature type="compositionally biased region" description="Low complexity" evidence="8">
    <location>
        <begin position="133"/>
        <end position="142"/>
    </location>
</feature>
<dbReference type="InterPro" id="IPR001394">
    <property type="entry name" value="Peptidase_C19_UCH"/>
</dbReference>
<keyword evidence="11" id="KW-1185">Reference proteome</keyword>
<dbReference type="Pfam" id="PF08969">
    <property type="entry name" value="USP8_dimer"/>
    <property type="match status" value="1"/>
</dbReference>
<dbReference type="EMBL" id="JABELV010000002">
    <property type="protein sequence ID" value="KAG7579995.1"/>
    <property type="molecule type" value="Genomic_DNA"/>
</dbReference>
<evidence type="ECO:0000313" key="11">
    <source>
        <dbReference type="Proteomes" id="UP000812966"/>
    </source>
</evidence>
<sequence>MAKSPSPISFKELPLADLRAQATLNVEANQFSAQSWVSNAKKCAEEAAVAEREGRQEEAFVKYLKACGFFELFLSHRDYPQVKADRAANPLWHDYMSFSQNRSQYLAKAKAIADVLKTRDVEQNPARPSLQVETTTATPQQAEEPDVSAGGSIAARMAALRGAGMQVQTSHKRVSRDLGGSASPGMTPGSAGLNTGTTMGGSRSPAMGSGKGSNTPVEQPGSRRGSVAGIQPYSPQPQLDQNKTGSSFTSIKSMHLPSRLQPTPNESQQQTHDNDSSRRSPAADEKAGNAVSPRSAPRTLPSVPTVSSHHHKASLPNLPSSQPTSSYATYGHLSNGTASANPSQTVTPVRSRQNTVSSAVPEEEDHMAHFSSQFPSLDEFEHKPDFAMPALSSVNGGERPWLPRQKSGNGRTVDRPDTITESREDESDGFRMPRLPSPPRNKPGLSDTVGLNGMNGLGPPDIPQRPSSLPMPDTDTLNGGQTSPGLPALKPANAMGPPPLAPKPQFKTNASVPTSEKPAVKPSLPFTNSIMPRTVSDYLDNPALKVLLIDTRSFNEHQSGWIGQDMQLPDGRSVDSVWVDPTILQRQGLDSVKLESALSLQPSAEQRAFERRKDYDLVVIYDSASKAFPAKGANATAPSTLFSIIFEKEFKSSKTLARSPVLLVGGFEAWSDELRKRAQNGVGPANGYTQASKGPPPALPVKKTSLPPAGLSSPGSPDFGRSSRRETGVYRSSAYSRDITENFAGAYPQSMAGYGGGGYNGQPMIPSSLQAGPSRQPSSYNRELEGGPKPPPPVSSNNSPGPLTRRRSDYIEHATQPYSGYVDRSSRQNSISYPNLAQPQMPPPAASSTTTRQESRPQAPRSESIISFDGLSKLPDQDDMLYWSDVGLGISGLKNLGNTCYMNSTLQCLSATFPLARFFRDGSFKRAINTVNPLGTKGDLAKAFATLVSMLWAESYTFLSPVTFRKSISTFAPSFAGTEQQDSQEFLSFLLDGLHEDLNRIKNRPPPVEMTPEREAALETLPPSVAAEKEWRIYKQRNDSFVVDLFQGQYRNRLECLTCHKTSTTYDTFMYLSLPLPSQNSKISVYELIDDFTKPEILDGDDAWHCPRCKQPRRASKTLSIARLPPVLLIHFKRFIARRGGLFYDKTETSVIFPATRESPLDLTRWMPDDANRGGHPAEPLQMTGPYKYELFALSNHQGNMSNGHYTAFVKSSKGAGEKNWMYCDDSKITQHTVNDVVVSGRSEDNQLLRY</sequence>
<feature type="compositionally biased region" description="Low complexity" evidence="8">
    <location>
        <begin position="705"/>
        <end position="717"/>
    </location>
</feature>
<dbReference type="InterPro" id="IPR050185">
    <property type="entry name" value="Ub_carboxyl-term_hydrolase"/>
</dbReference>
<feature type="domain" description="USP" evidence="9">
    <location>
        <begin position="891"/>
        <end position="1251"/>
    </location>
</feature>
<proteinExistence type="inferred from homology"/>
<keyword evidence="7" id="KW-0788">Thiol protease</keyword>
<evidence type="ECO:0000313" key="10">
    <source>
        <dbReference type="EMBL" id="KAG7579995.1"/>
    </source>
</evidence>
<dbReference type="Proteomes" id="UP000812966">
    <property type="component" value="Unassembled WGS sequence"/>
</dbReference>
<dbReference type="PROSITE" id="PS50235">
    <property type="entry name" value="USP_3"/>
    <property type="match status" value="1"/>
</dbReference>
<feature type="compositionally biased region" description="Polar residues" evidence="8">
    <location>
        <begin position="765"/>
        <end position="781"/>
    </location>
</feature>
<feature type="compositionally biased region" description="Polar residues" evidence="8">
    <location>
        <begin position="827"/>
        <end position="838"/>
    </location>
</feature>
<evidence type="ECO:0000256" key="6">
    <source>
        <dbReference type="ARBA" id="ARBA00022801"/>
    </source>
</evidence>
<feature type="compositionally biased region" description="Polar residues" evidence="8">
    <location>
        <begin position="317"/>
        <end position="358"/>
    </location>
</feature>
<keyword evidence="6" id="KW-0378">Hydrolase</keyword>